<dbReference type="SUPFAM" id="SSF52540">
    <property type="entry name" value="P-loop containing nucleoside triphosphate hydrolases"/>
    <property type="match status" value="1"/>
</dbReference>
<gene>
    <name evidence="3" type="ORF">W822_22840</name>
</gene>
<dbReference type="Pfam" id="PF13558">
    <property type="entry name" value="SbcC_Walker_B"/>
    <property type="match status" value="1"/>
</dbReference>
<dbReference type="GO" id="GO:0016887">
    <property type="term" value="F:ATP hydrolysis activity"/>
    <property type="evidence" value="ECO:0007669"/>
    <property type="project" value="InterPro"/>
</dbReference>
<dbReference type="InterPro" id="IPR027417">
    <property type="entry name" value="P-loop_NTPase"/>
</dbReference>
<organism evidence="3 4">
    <name type="scientific">Advenella kashmirensis W13003</name>
    <dbReference type="NCBI Taxonomy" id="1424334"/>
    <lineage>
        <taxon>Bacteria</taxon>
        <taxon>Pseudomonadati</taxon>
        <taxon>Pseudomonadota</taxon>
        <taxon>Betaproteobacteria</taxon>
        <taxon>Burkholderiales</taxon>
        <taxon>Alcaligenaceae</taxon>
    </lineage>
</organism>
<comment type="caution">
    <text evidence="3">The sequence shown here is derived from an EMBL/GenBank/DDBJ whole genome shotgun (WGS) entry which is preliminary data.</text>
</comment>
<feature type="coiled-coil region" evidence="1">
    <location>
        <begin position="532"/>
        <end position="710"/>
    </location>
</feature>
<dbReference type="PANTHER" id="PTHR32114">
    <property type="entry name" value="ABC TRANSPORTER ABCH.3"/>
    <property type="match status" value="1"/>
</dbReference>
<evidence type="ECO:0000313" key="4">
    <source>
        <dbReference type="Proteomes" id="UP000018733"/>
    </source>
</evidence>
<feature type="coiled-coil region" evidence="1">
    <location>
        <begin position="376"/>
        <end position="403"/>
    </location>
</feature>
<keyword evidence="1" id="KW-0175">Coiled coil</keyword>
<dbReference type="Pfam" id="PF13476">
    <property type="entry name" value="AAA_23"/>
    <property type="match status" value="1"/>
</dbReference>
<dbReference type="Gene3D" id="3.40.50.300">
    <property type="entry name" value="P-loop containing nucleotide triphosphate hydrolases"/>
    <property type="match status" value="2"/>
</dbReference>
<evidence type="ECO:0000256" key="1">
    <source>
        <dbReference type="SAM" id="Coils"/>
    </source>
</evidence>
<dbReference type="AlphaFoldDB" id="V8QLX3"/>
<feature type="domain" description="Rad50/SbcC-type AAA" evidence="2">
    <location>
        <begin position="6"/>
        <end position="218"/>
    </location>
</feature>
<dbReference type="HOGENOM" id="CLU_004785_2_1_4"/>
<name>V8QLX3_9BURK</name>
<reference evidence="3 4" key="1">
    <citation type="journal article" date="2014" name="Genome Announc.">
        <title>Draft Genome Sequence of Advenella kashmirensis Strain W13003, a Polycyclic Aromatic Hydrocarbon-Degrading Bacterium.</title>
        <authorList>
            <person name="Wang X."/>
            <person name="Jin D."/>
            <person name="Zhou L."/>
            <person name="Wu L."/>
            <person name="An W."/>
            <person name="Zhao L."/>
        </authorList>
    </citation>
    <scope>NUCLEOTIDE SEQUENCE [LARGE SCALE GENOMIC DNA]</scope>
    <source>
        <strain evidence="3 4">W13003</strain>
    </source>
</reference>
<dbReference type="PATRIC" id="fig|1424334.3.peg.4576"/>
<dbReference type="GO" id="GO:0006302">
    <property type="term" value="P:double-strand break repair"/>
    <property type="evidence" value="ECO:0007669"/>
    <property type="project" value="InterPro"/>
</dbReference>
<keyword evidence="4" id="KW-1185">Reference proteome</keyword>
<feature type="coiled-coil region" evidence="1">
    <location>
        <begin position="244"/>
        <end position="271"/>
    </location>
</feature>
<protein>
    <recommendedName>
        <fullName evidence="2">Rad50/SbcC-type AAA domain-containing protein</fullName>
    </recommendedName>
</protein>
<evidence type="ECO:0000313" key="3">
    <source>
        <dbReference type="EMBL" id="ETF00318.1"/>
    </source>
</evidence>
<dbReference type="Proteomes" id="UP000018733">
    <property type="component" value="Unassembled WGS sequence"/>
</dbReference>
<accession>V8QLX3</accession>
<dbReference type="PANTHER" id="PTHR32114:SF2">
    <property type="entry name" value="ABC TRANSPORTER ABCH.3"/>
    <property type="match status" value="1"/>
</dbReference>
<dbReference type="InterPro" id="IPR038729">
    <property type="entry name" value="Rad50/SbcC_AAA"/>
</dbReference>
<dbReference type="RefSeq" id="WP_024007470.1">
    <property type="nucleotide sequence ID" value="NZ_KI650984.1"/>
</dbReference>
<dbReference type="EMBL" id="AYXT01000015">
    <property type="protein sequence ID" value="ETF00318.1"/>
    <property type="molecule type" value="Genomic_DNA"/>
</dbReference>
<dbReference type="eggNOG" id="COG0419">
    <property type="taxonomic scope" value="Bacteria"/>
</dbReference>
<dbReference type="OrthoDB" id="9795626at2"/>
<proteinExistence type="predicted"/>
<dbReference type="STRING" id="1424334.W822_22840"/>
<sequence>MIPLYLHLQAFGPFSDEQKLDFTQLGANPLFLINGPTGAGKSSLLDAICFALYGETTGDEKDPRSLRSDLADPATLCRVVFGFRLGAKTYEISRQPTQWVPKVRGEGKREISTEGTMLDLSNASPIVLVAKKAGEITAQVESLTGLKADQFRRVMVLPQGKFRELLLETSSRRETLFAQLFQTDIFRQIELQLQERAKDIVRRREANELHISGLLEQVNVADEKQLAAAIDELLPAEATARQSRQLAGERLQQAQRKTDEARQLLVQLEQRDQVAAHLVVLTQREQTITEQEVVLRQARSAAKLRPLFDIQVQIGERLVQTQARLTQSQQRQQELSRLLEQEKITHAAHARAYEQTDALNLRRNQLQALVSKARQWQQQQQRLAALTEKLNHAQEALSTLDARQDTRQKHILIMKQEQLALQASVNSIAALSVTVERNTLRLNERLACDTLAQRLNALRGQADAARNTLVQSTQAVALAQREQDRLELFWHQNQASILAARLQDGQPCPVCGSVSHPAPALGEAQQVSEVMLRDARQRVQAEGQRLATQQAQVNRLAEQQADLEAELQQRRQALGEEALADMMQLRNRYAQDQSQLDACLEARRQLEDGLRKLAALEDERAVQEQERLSLQGQLQEAGMAHASQQATLQMLEQELPEHSRAESQLQAQAQALTDQIDALTRAWEQAERTVRQHQDEILGLDATIAALNDQHAQDRERQAQALSDYERALADSEFSDTAAWQAAQRDQAQCDTMQRAIEHYYEELHQTRGRLAQINKALEGVAPPDLEQLSETLQHANDAAQQSEQAWQQVRDRLQGLTTLQARLVTIRENSAGLDREYAVYGTLSEVASGRQGSKVSLQRFILSVLLDDVLIGASQRLRKMSRGRYWLVRREQAGRGASGLDLDVMDEYTGQQRAVATLSGGESFMAALALALGLSDVVQAYAGGIRLDTLFIDEGFGSLDAESLELAIRTLIDLQAGGRTIGIISHVSELKEQMPLRVDIVPGLSGSRIRVRAPGLPDAEAGTKQ</sequence>
<evidence type="ECO:0000259" key="2">
    <source>
        <dbReference type="Pfam" id="PF13476"/>
    </source>
</evidence>